<feature type="transmembrane region" description="Helical" evidence="1">
    <location>
        <begin position="926"/>
        <end position="951"/>
    </location>
</feature>
<dbReference type="PANTHER" id="PTHR32063">
    <property type="match status" value="1"/>
</dbReference>
<evidence type="ECO:0000313" key="3">
    <source>
        <dbReference type="Proteomes" id="UP000032900"/>
    </source>
</evidence>
<feature type="transmembrane region" description="Helical" evidence="1">
    <location>
        <begin position="540"/>
        <end position="558"/>
    </location>
</feature>
<protein>
    <submittedName>
        <fullName evidence="2">RND multidrug efflux transporter</fullName>
    </submittedName>
</protein>
<organism evidence="2 3">
    <name type="scientific">Geofilum rubicundum JCM 15548</name>
    <dbReference type="NCBI Taxonomy" id="1236989"/>
    <lineage>
        <taxon>Bacteria</taxon>
        <taxon>Pseudomonadati</taxon>
        <taxon>Bacteroidota</taxon>
        <taxon>Bacteroidia</taxon>
        <taxon>Marinilabiliales</taxon>
        <taxon>Marinilabiliaceae</taxon>
        <taxon>Geofilum</taxon>
    </lineage>
</organism>
<dbReference type="STRING" id="1236989.JCM15548_13059"/>
<dbReference type="AlphaFoldDB" id="A0A0E9LZL7"/>
<dbReference type="GO" id="GO:0042910">
    <property type="term" value="F:xenobiotic transmembrane transporter activity"/>
    <property type="evidence" value="ECO:0007669"/>
    <property type="project" value="TreeGrafter"/>
</dbReference>
<dbReference type="SUPFAM" id="SSF82866">
    <property type="entry name" value="Multidrug efflux transporter AcrB transmembrane domain"/>
    <property type="match status" value="2"/>
</dbReference>
<dbReference type="RefSeq" id="WP_062126048.1">
    <property type="nucleotide sequence ID" value="NZ_BAZW01000029.1"/>
</dbReference>
<feature type="transmembrane region" description="Helical" evidence="1">
    <location>
        <begin position="12"/>
        <end position="32"/>
    </location>
</feature>
<dbReference type="SUPFAM" id="SSF82693">
    <property type="entry name" value="Multidrug efflux transporter AcrB pore domain, PN1, PN2, PC1 and PC2 subdomains"/>
    <property type="match status" value="3"/>
</dbReference>
<dbReference type="PRINTS" id="PR00702">
    <property type="entry name" value="ACRIFLAVINRP"/>
</dbReference>
<evidence type="ECO:0000313" key="2">
    <source>
        <dbReference type="EMBL" id="GAO30753.1"/>
    </source>
</evidence>
<dbReference type="InterPro" id="IPR027463">
    <property type="entry name" value="AcrB_DN_DC_subdom"/>
</dbReference>
<dbReference type="InterPro" id="IPR001036">
    <property type="entry name" value="Acrflvin-R"/>
</dbReference>
<dbReference type="Pfam" id="PF00873">
    <property type="entry name" value="ACR_tran"/>
    <property type="match status" value="1"/>
</dbReference>
<dbReference type="Gene3D" id="1.20.1640.10">
    <property type="entry name" value="Multidrug efflux transporter AcrB transmembrane domain"/>
    <property type="match status" value="2"/>
</dbReference>
<proteinExistence type="predicted"/>
<gene>
    <name evidence="2" type="ORF">JCM15548_13059</name>
</gene>
<feature type="transmembrane region" description="Helical" evidence="1">
    <location>
        <begin position="871"/>
        <end position="888"/>
    </location>
</feature>
<dbReference type="PANTHER" id="PTHR32063:SF0">
    <property type="entry name" value="SWARMING MOTILITY PROTEIN SWRC"/>
    <property type="match status" value="1"/>
</dbReference>
<keyword evidence="1" id="KW-0812">Transmembrane</keyword>
<dbReference type="SUPFAM" id="SSF82714">
    <property type="entry name" value="Multidrug efflux transporter AcrB TolC docking domain, DN and DC subdomains"/>
    <property type="match status" value="2"/>
</dbReference>
<comment type="caution">
    <text evidence="2">The sequence shown here is derived from an EMBL/GenBank/DDBJ whole genome shotgun (WGS) entry which is preliminary data.</text>
</comment>
<sequence length="1059" mass="117101">MSIFKTSINKPVTTALIFVAVMVMGLFSLQMLPIDQYPEIEPPYISVMTSYPGANASEVETNVTRLLENSLNSVDGLKDITSTSQDNISIVSLELEWGMNLDEVINDVRSYVDMTKDNLPSGTSNPFIFKFSTSTMPIIMYSITADDSYAGLDKILNDVVMPQLNRVDGIGNISLAGTPERYVYVDIDQEKLDAYSISLESVGTAIGQNNINRSSGTLKMEKEQYQLQVRSEFVESSEINHIVVSTTSEGRQVFVRDIATVRDTIKDLSLDEKINGRDGVRVIIAKQSGANTVEICEEVHKEMGEIQKLLPSDINVEVIYDSSEDIRDSISSLEASIMYALLFVVLVVLLFLGRWRATLIIGITIPIALVVSFVYLAFTGSSLNIISLSSLTVAIGMVVDDAIVVLENITKHIERGSSPREAAIYATNEVWVSVIATTLVIAAVFVPLTMLGGLAGIMFKELGWIVTIVVTTSTLVAISLTPMLASKLLKARKINLDAQGHIVAEEEKKNWYQKYIVGVLDKLDAFYARLLRYVLHHKKLTLAVVVVLFLITLLPMFLGKIGTDFMQQSDQSRISVSVEVNRGTRIEETLKTARALEARFMELVPEIKVLSTSAGSSDDAGISSLFNSTTNNKIAMTVVLVNKMERERTSFEIAEVLRQEMASLPEVVDFQAQVSSGMGETSTVDVEIYGHDFDQTNLLAEEIRHTIRQQVHNARDITISRDEDRAELKINIDKEKIARHGLDAATISGYVYNRVAGMQAGYLKEDGEEYDIIVRLVEENRNTISDIESLSIPSAGGRIKLSEIATVEEYWTPPTIERKSRQRIVSVKVTPHETSMGELAMGIEKALEKVEVPQGATIRLAGDYEEQQETFADMGLLLALIVMLVYIVMASQFESLSKPFIIMMSVPFAISGVVLALFFTGISLDMIGALGVVMLVGIVVKNGIVLVDYTNLMRDRGYELNEAIALSGSSRLRPVLMTAFTTILGMLPMALSQGAGAEAWRPMGVVVIGGLLVSTLVTLIVVPVLYGIMSKHGERDKEERTRKEFVFLRWQMMRNRIKI</sequence>
<dbReference type="OrthoDB" id="9758940at2"/>
<dbReference type="Gene3D" id="3.30.70.1320">
    <property type="entry name" value="Multidrug efflux transporter AcrB pore domain like"/>
    <property type="match status" value="1"/>
</dbReference>
<feature type="transmembrane region" description="Helical" evidence="1">
    <location>
        <begin position="384"/>
        <end position="409"/>
    </location>
</feature>
<feature type="transmembrane region" description="Helical" evidence="1">
    <location>
        <begin position="336"/>
        <end position="352"/>
    </location>
</feature>
<feature type="transmembrane region" description="Helical" evidence="1">
    <location>
        <begin position="359"/>
        <end position="378"/>
    </location>
</feature>
<feature type="transmembrane region" description="Helical" evidence="1">
    <location>
        <begin position="900"/>
        <end position="920"/>
    </location>
</feature>
<accession>A0A0E9LZL7</accession>
<keyword evidence="3" id="KW-1185">Reference proteome</keyword>
<dbReference type="Proteomes" id="UP000032900">
    <property type="component" value="Unassembled WGS sequence"/>
</dbReference>
<feature type="transmembrane region" description="Helical" evidence="1">
    <location>
        <begin position="462"/>
        <end position="485"/>
    </location>
</feature>
<reference evidence="2 3" key="1">
    <citation type="journal article" date="2015" name="Microbes Environ.">
        <title>Distribution and evolution of nitrogen fixation genes in the phylum bacteroidetes.</title>
        <authorList>
            <person name="Inoue J."/>
            <person name="Oshima K."/>
            <person name="Suda W."/>
            <person name="Sakamoto M."/>
            <person name="Iino T."/>
            <person name="Noda S."/>
            <person name="Hongoh Y."/>
            <person name="Hattori M."/>
            <person name="Ohkuma M."/>
        </authorList>
    </citation>
    <scope>NUCLEOTIDE SEQUENCE [LARGE SCALE GENOMIC DNA]</scope>
    <source>
        <strain evidence="2">JCM 15548</strain>
    </source>
</reference>
<dbReference type="Gene3D" id="3.30.70.1430">
    <property type="entry name" value="Multidrug efflux transporter AcrB pore domain"/>
    <property type="match status" value="2"/>
</dbReference>
<dbReference type="Gene3D" id="3.30.70.1440">
    <property type="entry name" value="Multidrug efflux transporter AcrB pore domain"/>
    <property type="match status" value="1"/>
</dbReference>
<dbReference type="Gene3D" id="3.30.2090.10">
    <property type="entry name" value="Multidrug efflux transporter AcrB TolC docking domain, DN and DC subdomains"/>
    <property type="match status" value="2"/>
</dbReference>
<evidence type="ECO:0000256" key="1">
    <source>
        <dbReference type="SAM" id="Phobius"/>
    </source>
</evidence>
<dbReference type="EMBL" id="BAZW01000029">
    <property type="protein sequence ID" value="GAO30753.1"/>
    <property type="molecule type" value="Genomic_DNA"/>
</dbReference>
<name>A0A0E9LZL7_9BACT</name>
<feature type="transmembrane region" description="Helical" evidence="1">
    <location>
        <begin position="1003"/>
        <end position="1028"/>
    </location>
</feature>
<keyword evidence="1" id="KW-1133">Transmembrane helix</keyword>
<feature type="transmembrane region" description="Helical" evidence="1">
    <location>
        <begin position="430"/>
        <end position="450"/>
    </location>
</feature>
<dbReference type="GO" id="GO:0005886">
    <property type="term" value="C:plasma membrane"/>
    <property type="evidence" value="ECO:0007669"/>
    <property type="project" value="TreeGrafter"/>
</dbReference>
<feature type="transmembrane region" description="Helical" evidence="1">
    <location>
        <begin position="972"/>
        <end position="991"/>
    </location>
</feature>
<keyword evidence="1" id="KW-0472">Membrane</keyword>